<name>A0ABP9A2Q9_9MICO</name>
<sequence length="157" mass="17056">MTSAREQWGRLLEEIANVERASAEQPIVQAIDLTHEMPKLRLFDGRTIDVTPSASRDEIAHAISGSLVANADDAFAPVHYAVNLWWAELLYDLGGFADNLAGMVADAHVERVERAGKRAVIHGRGPAGTAALEVRLDTRHPPTDLATDLAPLFAKRA</sequence>
<reference evidence="2" key="1">
    <citation type="journal article" date="2019" name="Int. J. Syst. Evol. Microbiol.">
        <title>The Global Catalogue of Microorganisms (GCM) 10K type strain sequencing project: providing services to taxonomists for standard genome sequencing and annotation.</title>
        <authorList>
            <consortium name="The Broad Institute Genomics Platform"/>
            <consortium name="The Broad Institute Genome Sequencing Center for Infectious Disease"/>
            <person name="Wu L."/>
            <person name="Ma J."/>
        </authorList>
    </citation>
    <scope>NUCLEOTIDE SEQUENCE [LARGE SCALE GENOMIC DNA]</scope>
    <source>
        <strain evidence="2">JCM 18537</strain>
    </source>
</reference>
<evidence type="ECO:0000313" key="2">
    <source>
        <dbReference type="Proteomes" id="UP001501645"/>
    </source>
</evidence>
<dbReference type="RefSeq" id="WP_345437832.1">
    <property type="nucleotide sequence ID" value="NZ_BAABKO010000002.1"/>
</dbReference>
<organism evidence="1 2">
    <name type="scientific">Microbacterium gilvum</name>
    <dbReference type="NCBI Taxonomy" id="1336204"/>
    <lineage>
        <taxon>Bacteria</taxon>
        <taxon>Bacillati</taxon>
        <taxon>Actinomycetota</taxon>
        <taxon>Actinomycetes</taxon>
        <taxon>Micrococcales</taxon>
        <taxon>Microbacteriaceae</taxon>
        <taxon>Microbacterium</taxon>
    </lineage>
</organism>
<proteinExistence type="predicted"/>
<gene>
    <name evidence="1" type="ORF">GCM10023351_15880</name>
</gene>
<keyword evidence="2" id="KW-1185">Reference proteome</keyword>
<evidence type="ECO:0000313" key="1">
    <source>
        <dbReference type="EMBL" id="GAA4772508.1"/>
    </source>
</evidence>
<accession>A0ABP9A2Q9</accession>
<comment type="caution">
    <text evidence="1">The sequence shown here is derived from an EMBL/GenBank/DDBJ whole genome shotgun (WGS) entry which is preliminary data.</text>
</comment>
<protein>
    <submittedName>
        <fullName evidence="1">Uncharacterized protein</fullName>
    </submittedName>
</protein>
<dbReference type="Proteomes" id="UP001501645">
    <property type="component" value="Unassembled WGS sequence"/>
</dbReference>
<dbReference type="EMBL" id="BAABKO010000002">
    <property type="protein sequence ID" value="GAA4772508.1"/>
    <property type="molecule type" value="Genomic_DNA"/>
</dbReference>